<proteinExistence type="predicted"/>
<dbReference type="EMBL" id="CM023483">
    <property type="protein sequence ID" value="KAH6934918.1"/>
    <property type="molecule type" value="Genomic_DNA"/>
</dbReference>
<protein>
    <submittedName>
        <fullName evidence="1">Uncharacterized protein</fullName>
    </submittedName>
</protein>
<evidence type="ECO:0000313" key="2">
    <source>
        <dbReference type="Proteomes" id="UP000821845"/>
    </source>
</evidence>
<organism evidence="1 2">
    <name type="scientific">Hyalomma asiaticum</name>
    <name type="common">Tick</name>
    <dbReference type="NCBI Taxonomy" id="266040"/>
    <lineage>
        <taxon>Eukaryota</taxon>
        <taxon>Metazoa</taxon>
        <taxon>Ecdysozoa</taxon>
        <taxon>Arthropoda</taxon>
        <taxon>Chelicerata</taxon>
        <taxon>Arachnida</taxon>
        <taxon>Acari</taxon>
        <taxon>Parasitiformes</taxon>
        <taxon>Ixodida</taxon>
        <taxon>Ixodoidea</taxon>
        <taxon>Ixodidae</taxon>
        <taxon>Hyalomminae</taxon>
        <taxon>Hyalomma</taxon>
    </lineage>
</organism>
<gene>
    <name evidence="1" type="ORF">HPB50_001839</name>
</gene>
<evidence type="ECO:0000313" key="1">
    <source>
        <dbReference type="EMBL" id="KAH6934918.1"/>
    </source>
</evidence>
<comment type="caution">
    <text evidence="1">The sequence shown here is derived from an EMBL/GenBank/DDBJ whole genome shotgun (WGS) entry which is preliminary data.</text>
</comment>
<reference evidence="1" key="1">
    <citation type="submission" date="2020-05" db="EMBL/GenBank/DDBJ databases">
        <title>Large-scale comparative analyses of tick genomes elucidate their genetic diversity and vector capacities.</title>
        <authorList>
            <person name="Jia N."/>
            <person name="Wang J."/>
            <person name="Shi W."/>
            <person name="Du L."/>
            <person name="Sun Y."/>
            <person name="Zhan W."/>
            <person name="Jiang J."/>
            <person name="Wang Q."/>
            <person name="Zhang B."/>
            <person name="Ji P."/>
            <person name="Sakyi L.B."/>
            <person name="Cui X."/>
            <person name="Yuan T."/>
            <person name="Jiang B."/>
            <person name="Yang W."/>
            <person name="Lam T.T.-Y."/>
            <person name="Chang Q."/>
            <person name="Ding S."/>
            <person name="Wang X."/>
            <person name="Zhu J."/>
            <person name="Ruan X."/>
            <person name="Zhao L."/>
            <person name="Wei J."/>
            <person name="Que T."/>
            <person name="Du C."/>
            <person name="Cheng J."/>
            <person name="Dai P."/>
            <person name="Han X."/>
            <person name="Huang E."/>
            <person name="Gao Y."/>
            <person name="Liu J."/>
            <person name="Shao H."/>
            <person name="Ye R."/>
            <person name="Li L."/>
            <person name="Wei W."/>
            <person name="Wang X."/>
            <person name="Wang C."/>
            <person name="Yang T."/>
            <person name="Huo Q."/>
            <person name="Li W."/>
            <person name="Guo W."/>
            <person name="Chen H."/>
            <person name="Zhou L."/>
            <person name="Ni X."/>
            <person name="Tian J."/>
            <person name="Zhou Y."/>
            <person name="Sheng Y."/>
            <person name="Liu T."/>
            <person name="Pan Y."/>
            <person name="Xia L."/>
            <person name="Li J."/>
            <person name="Zhao F."/>
            <person name="Cao W."/>
        </authorList>
    </citation>
    <scope>NUCLEOTIDE SEQUENCE</scope>
    <source>
        <strain evidence="1">Hyas-2018</strain>
    </source>
</reference>
<name>A0ACB7SJ69_HYAAI</name>
<dbReference type="Proteomes" id="UP000821845">
    <property type="component" value="Chromosome 3"/>
</dbReference>
<keyword evidence="2" id="KW-1185">Reference proteome</keyword>
<sequence length="164" mass="17688">MSSTVECGFDTSGWTSCGDASTGKPASEPTRDYAGARSNRPWSWFPDTEEAVPSEKFMLYCTLASALIVIVLFSVTIAVWQCYVVRPEIMLALPTRAGESDPRVLVAVAQATDSKRLPVATTPPVRRRGRVIGTSEGAASLTKQTSTYTPTAVQTTPEGKRRQA</sequence>
<accession>A0ACB7SJ69</accession>